<dbReference type="Proteomes" id="UP000624709">
    <property type="component" value="Unassembled WGS sequence"/>
</dbReference>
<comment type="caution">
    <text evidence="2">The sequence shown here is derived from an EMBL/GenBank/DDBJ whole genome shotgun (WGS) entry which is preliminary data.</text>
</comment>
<accession>A0ABQ4BPN0</accession>
<gene>
    <name evidence="2" type="ORF">Apa02nite_087430</name>
</gene>
<feature type="region of interest" description="Disordered" evidence="1">
    <location>
        <begin position="1"/>
        <end position="39"/>
    </location>
</feature>
<reference evidence="2 3" key="1">
    <citation type="submission" date="2021-01" db="EMBL/GenBank/DDBJ databases">
        <title>Whole genome shotgun sequence of Actinoplanes palleronii NBRC 14916.</title>
        <authorList>
            <person name="Komaki H."/>
            <person name="Tamura T."/>
        </authorList>
    </citation>
    <scope>NUCLEOTIDE SEQUENCE [LARGE SCALE GENOMIC DNA]</scope>
    <source>
        <strain evidence="2 3">NBRC 14916</strain>
    </source>
</reference>
<organism evidence="2 3">
    <name type="scientific">Actinoplanes palleronii</name>
    <dbReference type="NCBI Taxonomy" id="113570"/>
    <lineage>
        <taxon>Bacteria</taxon>
        <taxon>Bacillati</taxon>
        <taxon>Actinomycetota</taxon>
        <taxon>Actinomycetes</taxon>
        <taxon>Micromonosporales</taxon>
        <taxon>Micromonosporaceae</taxon>
        <taxon>Actinoplanes</taxon>
    </lineage>
</organism>
<feature type="compositionally biased region" description="Low complexity" evidence="1">
    <location>
        <begin position="24"/>
        <end position="39"/>
    </location>
</feature>
<keyword evidence="3" id="KW-1185">Reference proteome</keyword>
<name>A0ABQ4BPN0_9ACTN</name>
<evidence type="ECO:0000256" key="1">
    <source>
        <dbReference type="SAM" id="MobiDB-lite"/>
    </source>
</evidence>
<sequence length="62" mass="5888">MAGSDLPADRSRAAGDGEVAAEQVPAGAASVSAARGGPARQVVGQVPLSASVGMSRAARIAG</sequence>
<evidence type="ECO:0000313" key="3">
    <source>
        <dbReference type="Proteomes" id="UP000624709"/>
    </source>
</evidence>
<protein>
    <submittedName>
        <fullName evidence="2">Uncharacterized protein</fullName>
    </submittedName>
</protein>
<evidence type="ECO:0000313" key="2">
    <source>
        <dbReference type="EMBL" id="GIE72635.1"/>
    </source>
</evidence>
<dbReference type="EMBL" id="BOMS01000152">
    <property type="protein sequence ID" value="GIE72635.1"/>
    <property type="molecule type" value="Genomic_DNA"/>
</dbReference>
<proteinExistence type="predicted"/>